<evidence type="ECO:0000313" key="1">
    <source>
        <dbReference type="EMBL" id="SVE24851.1"/>
    </source>
</evidence>
<gene>
    <name evidence="1" type="ORF">METZ01_LOCUS477705</name>
</gene>
<dbReference type="GO" id="GO:0030288">
    <property type="term" value="C:outer membrane-bounded periplasmic space"/>
    <property type="evidence" value="ECO:0007669"/>
    <property type="project" value="InterPro"/>
</dbReference>
<accession>A0A383BY84</accession>
<name>A0A383BY84_9ZZZZ</name>
<evidence type="ECO:0008006" key="2">
    <source>
        <dbReference type="Google" id="ProtNLM"/>
    </source>
</evidence>
<reference evidence="1" key="1">
    <citation type="submission" date="2018-05" db="EMBL/GenBank/DDBJ databases">
        <authorList>
            <person name="Lanie J.A."/>
            <person name="Ng W.-L."/>
            <person name="Kazmierczak K.M."/>
            <person name="Andrzejewski T.M."/>
            <person name="Davidsen T.M."/>
            <person name="Wayne K.J."/>
            <person name="Tettelin H."/>
            <person name="Glass J.I."/>
            <person name="Rusch D."/>
            <person name="Podicherti R."/>
            <person name="Tsui H.-C.T."/>
            <person name="Winkler M.E."/>
        </authorList>
    </citation>
    <scope>NUCLEOTIDE SEQUENCE</scope>
</reference>
<dbReference type="Pfam" id="PF03783">
    <property type="entry name" value="CsgG"/>
    <property type="match status" value="1"/>
</dbReference>
<dbReference type="EMBL" id="UINC01204222">
    <property type="protein sequence ID" value="SVE24851.1"/>
    <property type="molecule type" value="Genomic_DNA"/>
</dbReference>
<proteinExistence type="predicted"/>
<dbReference type="AlphaFoldDB" id="A0A383BY84"/>
<sequence length="234" mass="24914">MNKFALKEESLVKRLRQIIILTIISSFIIAQTKPTAAVLDFEGSGITNQEAQVLTQRLGSELVNTGALIMVERNQMSEIMEEQGFQQSGCTSAECAAEIGALLGVQKMITGSFGKIGNTYTIEARMFAVETGQTQKTVSKTYKGEVDGLLPQIQIVAWELVGIQPPADILALAGVLEPEEVAKEEPKKKGGSKWLRNSLILLLLAGGGAYAVMQAGGDAVLPEPPQPPTTGGGE</sequence>
<dbReference type="InterPro" id="IPR005534">
    <property type="entry name" value="Curli_assmbl/transp-comp_CsgG"/>
</dbReference>
<dbReference type="Gene3D" id="3.40.50.10610">
    <property type="entry name" value="ABC-type transport auxiliary lipoprotein component"/>
    <property type="match status" value="1"/>
</dbReference>
<protein>
    <recommendedName>
        <fullName evidence="2">DUF2380 domain-containing protein</fullName>
    </recommendedName>
</protein>
<organism evidence="1">
    <name type="scientific">marine metagenome</name>
    <dbReference type="NCBI Taxonomy" id="408172"/>
    <lineage>
        <taxon>unclassified sequences</taxon>
        <taxon>metagenomes</taxon>
        <taxon>ecological metagenomes</taxon>
    </lineage>
</organism>